<evidence type="ECO:0000313" key="3">
    <source>
        <dbReference type="Proteomes" id="UP001194468"/>
    </source>
</evidence>
<dbReference type="EMBL" id="WHUW01000024">
    <property type="protein sequence ID" value="KAF8435778.1"/>
    <property type="molecule type" value="Genomic_DNA"/>
</dbReference>
<feature type="transmembrane region" description="Helical" evidence="1">
    <location>
        <begin position="24"/>
        <end position="43"/>
    </location>
</feature>
<keyword evidence="1" id="KW-0812">Transmembrane</keyword>
<keyword evidence="3" id="KW-1185">Reference proteome</keyword>
<reference evidence="2" key="1">
    <citation type="submission" date="2019-10" db="EMBL/GenBank/DDBJ databases">
        <authorList>
            <consortium name="DOE Joint Genome Institute"/>
            <person name="Kuo A."/>
            <person name="Miyauchi S."/>
            <person name="Kiss E."/>
            <person name="Drula E."/>
            <person name="Kohler A."/>
            <person name="Sanchez-Garcia M."/>
            <person name="Andreopoulos B."/>
            <person name="Barry K.W."/>
            <person name="Bonito G."/>
            <person name="Buee M."/>
            <person name="Carver A."/>
            <person name="Chen C."/>
            <person name="Cichocki N."/>
            <person name="Clum A."/>
            <person name="Culley D."/>
            <person name="Crous P.W."/>
            <person name="Fauchery L."/>
            <person name="Girlanda M."/>
            <person name="Hayes R."/>
            <person name="Keri Z."/>
            <person name="LaButti K."/>
            <person name="Lipzen A."/>
            <person name="Lombard V."/>
            <person name="Magnuson J."/>
            <person name="Maillard F."/>
            <person name="Morin E."/>
            <person name="Murat C."/>
            <person name="Nolan M."/>
            <person name="Ohm R."/>
            <person name="Pangilinan J."/>
            <person name="Pereira M."/>
            <person name="Perotto S."/>
            <person name="Peter M."/>
            <person name="Riley R."/>
            <person name="Sitrit Y."/>
            <person name="Stielow B."/>
            <person name="Szollosi G."/>
            <person name="Zifcakova L."/>
            <person name="Stursova M."/>
            <person name="Spatafora J.W."/>
            <person name="Tedersoo L."/>
            <person name="Vaario L.-M."/>
            <person name="Yamada A."/>
            <person name="Yan M."/>
            <person name="Wang P."/>
            <person name="Xu J."/>
            <person name="Bruns T."/>
            <person name="Baldrian P."/>
            <person name="Vilgalys R."/>
            <person name="Henrissat B."/>
            <person name="Grigoriev I.V."/>
            <person name="Hibbett D."/>
            <person name="Nagy L.G."/>
            <person name="Martin F.M."/>
        </authorList>
    </citation>
    <scope>NUCLEOTIDE SEQUENCE</scope>
    <source>
        <strain evidence="2">BED1</strain>
    </source>
</reference>
<keyword evidence="1" id="KW-0472">Membrane</keyword>
<comment type="caution">
    <text evidence="2">The sequence shown here is derived from an EMBL/GenBank/DDBJ whole genome shotgun (WGS) entry which is preliminary data.</text>
</comment>
<evidence type="ECO:0000313" key="2">
    <source>
        <dbReference type="EMBL" id="KAF8435778.1"/>
    </source>
</evidence>
<organism evidence="2 3">
    <name type="scientific">Boletus edulis BED1</name>
    <dbReference type="NCBI Taxonomy" id="1328754"/>
    <lineage>
        <taxon>Eukaryota</taxon>
        <taxon>Fungi</taxon>
        <taxon>Dikarya</taxon>
        <taxon>Basidiomycota</taxon>
        <taxon>Agaricomycotina</taxon>
        <taxon>Agaricomycetes</taxon>
        <taxon>Agaricomycetidae</taxon>
        <taxon>Boletales</taxon>
        <taxon>Boletineae</taxon>
        <taxon>Boletaceae</taxon>
        <taxon>Boletoideae</taxon>
        <taxon>Boletus</taxon>
    </lineage>
</organism>
<proteinExistence type="predicted"/>
<gene>
    <name evidence="2" type="ORF">L210DRAFT_989070</name>
</gene>
<evidence type="ECO:0000256" key="1">
    <source>
        <dbReference type="SAM" id="Phobius"/>
    </source>
</evidence>
<name>A0AAD4BNM5_BOLED</name>
<sequence>MLIETLITFTVHLFYGFDWDRLAWINWANCAIVNLSLGLYAVFRGDGTFTSARRSDTSIPGCAVLLDQDLTGFLSGNQNIVEPIAESGSPEFRVGLVRPISSSKPYAKQLGLSYLRRATCYSARQLL</sequence>
<accession>A0AAD4BNM5</accession>
<dbReference type="Proteomes" id="UP001194468">
    <property type="component" value="Unassembled WGS sequence"/>
</dbReference>
<reference evidence="2" key="2">
    <citation type="journal article" date="2020" name="Nat. Commun.">
        <title>Large-scale genome sequencing of mycorrhizal fungi provides insights into the early evolution of symbiotic traits.</title>
        <authorList>
            <person name="Miyauchi S."/>
            <person name="Kiss E."/>
            <person name="Kuo A."/>
            <person name="Drula E."/>
            <person name="Kohler A."/>
            <person name="Sanchez-Garcia M."/>
            <person name="Morin E."/>
            <person name="Andreopoulos B."/>
            <person name="Barry K.W."/>
            <person name="Bonito G."/>
            <person name="Buee M."/>
            <person name="Carver A."/>
            <person name="Chen C."/>
            <person name="Cichocki N."/>
            <person name="Clum A."/>
            <person name="Culley D."/>
            <person name="Crous P.W."/>
            <person name="Fauchery L."/>
            <person name="Girlanda M."/>
            <person name="Hayes R.D."/>
            <person name="Keri Z."/>
            <person name="LaButti K."/>
            <person name="Lipzen A."/>
            <person name="Lombard V."/>
            <person name="Magnuson J."/>
            <person name="Maillard F."/>
            <person name="Murat C."/>
            <person name="Nolan M."/>
            <person name="Ohm R.A."/>
            <person name="Pangilinan J."/>
            <person name="Pereira M.F."/>
            <person name="Perotto S."/>
            <person name="Peter M."/>
            <person name="Pfister S."/>
            <person name="Riley R."/>
            <person name="Sitrit Y."/>
            <person name="Stielow J.B."/>
            <person name="Szollosi G."/>
            <person name="Zifcakova L."/>
            <person name="Stursova M."/>
            <person name="Spatafora J.W."/>
            <person name="Tedersoo L."/>
            <person name="Vaario L.M."/>
            <person name="Yamada A."/>
            <person name="Yan M."/>
            <person name="Wang P."/>
            <person name="Xu J."/>
            <person name="Bruns T."/>
            <person name="Baldrian P."/>
            <person name="Vilgalys R."/>
            <person name="Dunand C."/>
            <person name="Henrissat B."/>
            <person name="Grigoriev I.V."/>
            <person name="Hibbett D."/>
            <person name="Nagy L.G."/>
            <person name="Martin F.M."/>
        </authorList>
    </citation>
    <scope>NUCLEOTIDE SEQUENCE</scope>
    <source>
        <strain evidence="2">BED1</strain>
    </source>
</reference>
<keyword evidence="1" id="KW-1133">Transmembrane helix</keyword>
<protein>
    <submittedName>
        <fullName evidence="2">Uncharacterized protein</fullName>
    </submittedName>
</protein>
<dbReference type="AlphaFoldDB" id="A0AAD4BNM5"/>